<comment type="catalytic activity">
    <reaction evidence="13">
        <text>a CDP-1,2-diacyl-sn-glycerol + sn-glycerol 3-phosphate = a 1,2-diacyl-sn-glycero-3-phospho-(1'-sn-glycero-3'-phosphate) + CMP + H(+)</text>
        <dbReference type="Rhea" id="RHEA:12593"/>
        <dbReference type="ChEBI" id="CHEBI:15378"/>
        <dbReference type="ChEBI" id="CHEBI:57597"/>
        <dbReference type="ChEBI" id="CHEBI:58332"/>
        <dbReference type="ChEBI" id="CHEBI:60110"/>
        <dbReference type="ChEBI" id="CHEBI:60377"/>
        <dbReference type="EC" id="2.7.8.5"/>
    </reaction>
</comment>
<dbReference type="EC" id="2.7.8.5" evidence="4"/>
<dbReference type="InterPro" id="IPR043130">
    <property type="entry name" value="CDP-OH_PTrfase_TM_dom"/>
</dbReference>
<evidence type="ECO:0000256" key="2">
    <source>
        <dbReference type="ARBA" id="ARBA00005042"/>
    </source>
</evidence>
<dbReference type="InterPro" id="IPR004570">
    <property type="entry name" value="Phosphatidylglycerol_P_synth"/>
</dbReference>
<evidence type="ECO:0000256" key="3">
    <source>
        <dbReference type="ARBA" id="ARBA00010441"/>
    </source>
</evidence>
<protein>
    <recommendedName>
        <fullName evidence="5">CDP-diacylglycerol--glycerol-3-phosphate 3-phosphatidyltransferase</fullName>
        <ecNumber evidence="4">2.7.8.5</ecNumber>
    </recommendedName>
</protein>
<evidence type="ECO:0000256" key="1">
    <source>
        <dbReference type="ARBA" id="ARBA00004141"/>
    </source>
</evidence>
<proteinExistence type="inferred from homology"/>
<dbReference type="PANTHER" id="PTHR14269:SF11">
    <property type="entry name" value="CDP-DIACYLGLYCEROL--GLYCEROL-3-PHOSPHATE 3-PHOSPHATIDYLTRANSFERASE"/>
    <property type="match status" value="1"/>
</dbReference>
<evidence type="ECO:0000256" key="9">
    <source>
        <dbReference type="ARBA" id="ARBA00023098"/>
    </source>
</evidence>
<comment type="subcellular location">
    <subcellularLocation>
        <location evidence="1">Membrane</location>
        <topology evidence="1">Multi-pass membrane protein</topology>
    </subcellularLocation>
</comment>
<organism evidence="15 16">
    <name type="scientific">Candidatus Competibacter phosphatis</name>
    <dbReference type="NCBI Taxonomy" id="221280"/>
    <lineage>
        <taxon>Bacteria</taxon>
        <taxon>Pseudomonadati</taxon>
        <taxon>Pseudomonadota</taxon>
        <taxon>Gammaproteobacteria</taxon>
        <taxon>Candidatus Competibacteraceae</taxon>
        <taxon>Candidatus Competibacter</taxon>
    </lineage>
</organism>
<dbReference type="PANTHER" id="PTHR14269">
    <property type="entry name" value="CDP-DIACYLGLYCEROL--GLYCEROL-3-PHOSPHATE 3-PHOSPHATIDYLTRANSFERASE-RELATED"/>
    <property type="match status" value="1"/>
</dbReference>
<feature type="transmembrane region" description="Helical" evidence="14">
    <location>
        <begin position="89"/>
        <end position="113"/>
    </location>
</feature>
<gene>
    <name evidence="15" type="ORF">E4P82_10775</name>
</gene>
<dbReference type="EMBL" id="SPMZ01000029">
    <property type="protein sequence ID" value="NMQ19638.1"/>
    <property type="molecule type" value="Genomic_DNA"/>
</dbReference>
<comment type="caution">
    <text evidence="15">The sequence shown here is derived from an EMBL/GenBank/DDBJ whole genome shotgun (WGS) entry which is preliminary data.</text>
</comment>
<name>A0ABX1TNC8_9GAMM</name>
<keyword evidence="16" id="KW-1185">Reference proteome</keyword>
<comment type="pathway">
    <text evidence="2">Phospholipid metabolism; phosphatidylglycerol biosynthesis; phosphatidylglycerol from CDP-diacylglycerol: step 1/2.</text>
</comment>
<dbReference type="InterPro" id="IPR000462">
    <property type="entry name" value="CDP-OH_P_trans"/>
</dbReference>
<feature type="transmembrane region" description="Helical" evidence="14">
    <location>
        <begin position="32"/>
        <end position="51"/>
    </location>
</feature>
<dbReference type="Pfam" id="PF01066">
    <property type="entry name" value="CDP-OH_P_transf"/>
    <property type="match status" value="1"/>
</dbReference>
<evidence type="ECO:0000256" key="11">
    <source>
        <dbReference type="ARBA" id="ARBA00023209"/>
    </source>
</evidence>
<keyword evidence="10 14" id="KW-0472">Membrane</keyword>
<evidence type="ECO:0000256" key="12">
    <source>
        <dbReference type="ARBA" id="ARBA00023264"/>
    </source>
</evidence>
<evidence type="ECO:0000256" key="7">
    <source>
        <dbReference type="ARBA" id="ARBA00022692"/>
    </source>
</evidence>
<keyword evidence="6" id="KW-0444">Lipid biosynthesis</keyword>
<dbReference type="Gene3D" id="1.20.120.1760">
    <property type="match status" value="1"/>
</dbReference>
<keyword evidence="11" id="KW-0594">Phospholipid biosynthesis</keyword>
<dbReference type="PIRSF" id="PIRSF000847">
    <property type="entry name" value="Phos_ph_gly_syn"/>
    <property type="match status" value="1"/>
</dbReference>
<evidence type="ECO:0000256" key="8">
    <source>
        <dbReference type="ARBA" id="ARBA00022989"/>
    </source>
</evidence>
<evidence type="ECO:0000256" key="5">
    <source>
        <dbReference type="ARBA" id="ARBA00014944"/>
    </source>
</evidence>
<evidence type="ECO:0000256" key="13">
    <source>
        <dbReference type="ARBA" id="ARBA00048586"/>
    </source>
</evidence>
<comment type="similarity">
    <text evidence="3">Belongs to the CDP-alcohol phosphatidyltransferase class-I family.</text>
</comment>
<evidence type="ECO:0000256" key="10">
    <source>
        <dbReference type="ARBA" id="ARBA00023136"/>
    </source>
</evidence>
<reference evidence="15 16" key="1">
    <citation type="submission" date="2019-03" db="EMBL/GenBank/DDBJ databases">
        <title>Metabolic reconstructions from genomes of highly enriched 'Candidatus Accumulibacter' and 'Candidatus Competibacter' bioreactor populations.</title>
        <authorList>
            <person name="Annavajhala M.K."/>
            <person name="Welles L."/>
            <person name="Abbas B."/>
            <person name="Sorokin D."/>
            <person name="Park H."/>
            <person name="Van Loosdrecht M."/>
            <person name="Chandran K."/>
        </authorList>
    </citation>
    <scope>NUCLEOTIDE SEQUENCE [LARGE SCALE GENOMIC DNA]</scope>
    <source>
        <strain evidence="15 16">SBR_G</strain>
    </source>
</reference>
<feature type="transmembrane region" description="Helical" evidence="14">
    <location>
        <begin position="149"/>
        <end position="171"/>
    </location>
</feature>
<keyword evidence="12" id="KW-1208">Phospholipid metabolism</keyword>
<keyword evidence="9" id="KW-0443">Lipid metabolism</keyword>
<evidence type="ECO:0000256" key="4">
    <source>
        <dbReference type="ARBA" id="ARBA00013170"/>
    </source>
</evidence>
<accession>A0ABX1TNC8</accession>
<keyword evidence="8 14" id="KW-1133">Transmembrane helix</keyword>
<dbReference type="Proteomes" id="UP000760480">
    <property type="component" value="Unassembled WGS sequence"/>
</dbReference>
<evidence type="ECO:0000313" key="16">
    <source>
        <dbReference type="Proteomes" id="UP000760480"/>
    </source>
</evidence>
<evidence type="ECO:0000313" key="15">
    <source>
        <dbReference type="EMBL" id="NMQ19638.1"/>
    </source>
</evidence>
<feature type="transmembrane region" description="Helical" evidence="14">
    <location>
        <begin position="125"/>
        <end position="143"/>
    </location>
</feature>
<evidence type="ECO:0000256" key="6">
    <source>
        <dbReference type="ARBA" id="ARBA00022516"/>
    </source>
</evidence>
<dbReference type="InterPro" id="IPR050324">
    <property type="entry name" value="CDP-alcohol_PTase-I"/>
</dbReference>
<sequence length="192" mass="21228">MKPRDIPNLITGLRILLVAPFLWLLLKEHYGAALVLFVVAGISDALDGFLAKYYGWTSELGGILDPIADKLLLLGAILALGWLHELPGWLVMLVLVRDALIVGGAIGYHFLIARFQAAPLMISKLNTLLQLTLVLVIVANHGIMPLPTWLLETLIGLTTLTTVWSGVAYVWRWGHDAWRQHHHPSDRPPPSS</sequence>
<keyword evidence="7 14" id="KW-0812">Transmembrane</keyword>
<evidence type="ECO:0000256" key="14">
    <source>
        <dbReference type="SAM" id="Phobius"/>
    </source>
</evidence>